<keyword evidence="4 5" id="KW-0472">Membrane</keyword>
<evidence type="ECO:0000256" key="2">
    <source>
        <dbReference type="ARBA" id="ARBA00022692"/>
    </source>
</evidence>
<feature type="domain" description="O-antigen ligase-related" evidence="6">
    <location>
        <begin position="307"/>
        <end position="435"/>
    </location>
</feature>
<feature type="transmembrane region" description="Helical" evidence="5">
    <location>
        <begin position="89"/>
        <end position="108"/>
    </location>
</feature>
<dbReference type="Gene3D" id="1.25.40.10">
    <property type="entry name" value="Tetratricopeptide repeat domain"/>
    <property type="match status" value="1"/>
</dbReference>
<dbReference type="RefSeq" id="WP_218110824.1">
    <property type="nucleotide sequence ID" value="NZ_CP065383.1"/>
</dbReference>
<feature type="transmembrane region" description="Helical" evidence="5">
    <location>
        <begin position="114"/>
        <end position="135"/>
    </location>
</feature>
<evidence type="ECO:0000256" key="3">
    <source>
        <dbReference type="ARBA" id="ARBA00022989"/>
    </source>
</evidence>
<keyword evidence="3 5" id="KW-1133">Transmembrane helix</keyword>
<sequence length="723" mass="83860">MAAKKKAKTVKGTKSKLSVIESPERTLPLLEKFLQYGLLLIVLLSPYYRGLYFDYERYPFFLAVFIVAIIYFLYQIVYQRKVITIKTPIEYFFLFTVLLYGLSILWAADQGMAFREFFSSIVYFIFFLLVTHLFLTKQSKKIFLIAFNINAVFLVLIGFFYRFGWVNPLSRPLGMSMKDLFLTASGRLHSSMQYPNTFAAYLAMAIITLIILHLLEEKPIYISLWGFILFFLQTGLYFTYSRGALLVFIITSVVLFLLLKRKEKIKYLLVLMAAFVWTILFTPRLENFLFNNLPGQFFGFLLLGSLVQAFSVYLLSFLWKKLVNLSKPSIRTSYFTVGIGVALVLVILIVLGLKPAFLGDRFRQITLNTIISQERWIFYGDGLKIFQARPIAGWGGGGWEARYLAYQSYPYFSENSHNYFLQVMIEIGIIGLLATIGLIIGLFYQIYRFKKANKDGWNNLLILGLGAAVFLGFFHGFIDVDFALGSFYFGILAFIAFINQITRSQQITINNRHLFELKIPTWVLFSGVIFLMIFSFFLISGDRAKIRGGYFASHGDLNQAIQYHQKAASSIPFNSQSHYFLSTYYRQLFNTQKQTDLRIKSEYHNEKATSYSPFNFRFQENKAVLKIERGDFETGLNEFEKAIYLAPFISTTYERYLQTCLSVADYYLMRSEKNKAIHYLEEGLRIDDIYTAFLEGSLRPKKKTTAYNKILNELKNKLQEIME</sequence>
<keyword evidence="8" id="KW-1185">Reference proteome</keyword>
<feature type="transmembrane region" description="Helical" evidence="5">
    <location>
        <begin position="480"/>
        <end position="498"/>
    </location>
</feature>
<feature type="transmembrane region" description="Helical" evidence="5">
    <location>
        <begin position="142"/>
        <end position="163"/>
    </location>
</feature>
<dbReference type="AlphaFoldDB" id="A0A7T1F3F1"/>
<evidence type="ECO:0000259" key="6">
    <source>
        <dbReference type="Pfam" id="PF04932"/>
    </source>
</evidence>
<dbReference type="KEGG" id="alam:RT761_01529"/>
<organism evidence="7 8">
    <name type="scientific">Atribacter laminatus</name>
    <dbReference type="NCBI Taxonomy" id="2847778"/>
    <lineage>
        <taxon>Bacteria</taxon>
        <taxon>Pseudomonadati</taxon>
        <taxon>Atribacterota</taxon>
        <taxon>Atribacteria</taxon>
        <taxon>Atribacterales</taxon>
        <taxon>Atribacteraceae</taxon>
        <taxon>Atribacter</taxon>
    </lineage>
</organism>
<dbReference type="EMBL" id="CP065383">
    <property type="protein sequence ID" value="QPM68311.1"/>
    <property type="molecule type" value="Genomic_DNA"/>
</dbReference>
<dbReference type="PANTHER" id="PTHR37422:SF17">
    <property type="entry name" value="O-ANTIGEN LIGASE"/>
    <property type="match status" value="1"/>
</dbReference>
<dbReference type="SUPFAM" id="SSF48452">
    <property type="entry name" value="TPR-like"/>
    <property type="match status" value="1"/>
</dbReference>
<dbReference type="Proteomes" id="UP000594463">
    <property type="component" value="Chromosome"/>
</dbReference>
<keyword evidence="2 5" id="KW-0812">Transmembrane</keyword>
<feature type="transmembrane region" description="Helical" evidence="5">
    <location>
        <begin position="297"/>
        <end position="319"/>
    </location>
</feature>
<feature type="transmembrane region" description="Helical" evidence="5">
    <location>
        <begin position="267"/>
        <end position="285"/>
    </location>
</feature>
<dbReference type="Pfam" id="PF04932">
    <property type="entry name" value="Wzy_C"/>
    <property type="match status" value="1"/>
</dbReference>
<feature type="transmembrane region" description="Helical" evidence="5">
    <location>
        <begin position="331"/>
        <end position="353"/>
    </location>
</feature>
<feature type="transmembrane region" description="Helical" evidence="5">
    <location>
        <begin position="244"/>
        <end position="260"/>
    </location>
</feature>
<gene>
    <name evidence="7" type="ORF">RT761_01529</name>
</gene>
<evidence type="ECO:0000256" key="5">
    <source>
        <dbReference type="SAM" id="Phobius"/>
    </source>
</evidence>
<reference evidence="7 8" key="1">
    <citation type="journal article" date="2021" name="Nat. Commun.">
        <title>Isolation of a member of the candidate phylum Atribacteria reveals a unique cell membrane structure.</title>
        <authorList>
            <person name="Taiki K."/>
            <person name="Nobu M.K."/>
            <person name="Kusada H."/>
            <person name="Meng X.-Y."/>
            <person name="Hosoki N."/>
            <person name="Uematsu K."/>
            <person name="Yoshioka H."/>
            <person name="Kamagata Y."/>
            <person name="Tamaki H."/>
        </authorList>
    </citation>
    <scope>NUCLEOTIDE SEQUENCE [LARGE SCALE GENOMIC DNA]</scope>
    <source>
        <strain evidence="7 8">RT761</strain>
    </source>
</reference>
<protein>
    <recommendedName>
        <fullName evidence="6">O-antigen ligase-related domain-containing protein</fullName>
    </recommendedName>
</protein>
<feature type="transmembrane region" description="Helical" evidence="5">
    <location>
        <begin position="33"/>
        <end position="52"/>
    </location>
</feature>
<feature type="transmembrane region" description="Helical" evidence="5">
    <location>
        <begin position="198"/>
        <end position="215"/>
    </location>
</feature>
<feature type="transmembrane region" description="Helical" evidence="5">
    <location>
        <begin position="519"/>
        <end position="539"/>
    </location>
</feature>
<evidence type="ECO:0000313" key="7">
    <source>
        <dbReference type="EMBL" id="QPM68311.1"/>
    </source>
</evidence>
<dbReference type="InterPro" id="IPR011990">
    <property type="entry name" value="TPR-like_helical_dom_sf"/>
</dbReference>
<accession>A0A7T1F3F1</accession>
<dbReference type="InterPro" id="IPR007016">
    <property type="entry name" value="O-antigen_ligase-rel_domated"/>
</dbReference>
<comment type="subcellular location">
    <subcellularLocation>
        <location evidence="1">Membrane</location>
        <topology evidence="1">Multi-pass membrane protein</topology>
    </subcellularLocation>
</comment>
<dbReference type="InterPro" id="IPR051533">
    <property type="entry name" value="WaaL-like"/>
</dbReference>
<dbReference type="PANTHER" id="PTHR37422">
    <property type="entry name" value="TEICHURONIC ACID BIOSYNTHESIS PROTEIN TUAE"/>
    <property type="match status" value="1"/>
</dbReference>
<feature type="transmembrane region" description="Helical" evidence="5">
    <location>
        <begin position="220"/>
        <end position="238"/>
    </location>
</feature>
<name>A0A7T1F3F1_ATRLM</name>
<feature type="transmembrane region" description="Helical" evidence="5">
    <location>
        <begin position="58"/>
        <end position="77"/>
    </location>
</feature>
<evidence type="ECO:0000256" key="1">
    <source>
        <dbReference type="ARBA" id="ARBA00004141"/>
    </source>
</evidence>
<evidence type="ECO:0000313" key="8">
    <source>
        <dbReference type="Proteomes" id="UP000594463"/>
    </source>
</evidence>
<evidence type="ECO:0000256" key="4">
    <source>
        <dbReference type="ARBA" id="ARBA00023136"/>
    </source>
</evidence>
<dbReference type="GO" id="GO:0016020">
    <property type="term" value="C:membrane"/>
    <property type="evidence" value="ECO:0007669"/>
    <property type="project" value="UniProtKB-SubCell"/>
</dbReference>
<feature type="transmembrane region" description="Helical" evidence="5">
    <location>
        <begin position="419"/>
        <end position="444"/>
    </location>
</feature>
<feature type="transmembrane region" description="Helical" evidence="5">
    <location>
        <begin position="456"/>
        <end position="474"/>
    </location>
</feature>
<proteinExistence type="predicted"/>